<dbReference type="GO" id="GO:0016020">
    <property type="term" value="C:membrane"/>
    <property type="evidence" value="ECO:0007669"/>
    <property type="project" value="TreeGrafter"/>
</dbReference>
<comment type="similarity">
    <text evidence="2">Belongs to the GMC oxidoreductase family.</text>
</comment>
<evidence type="ECO:0000256" key="5">
    <source>
        <dbReference type="PIRSR" id="PIRSR000137-2"/>
    </source>
</evidence>
<feature type="chain" id="PRO_5044279132" description="Glucose-methanol-choline oxidoreductase N-terminal domain-containing protein" evidence="6">
    <location>
        <begin position="25"/>
        <end position="620"/>
    </location>
</feature>
<dbReference type="PROSITE" id="PS00624">
    <property type="entry name" value="GMC_OXRED_2"/>
    <property type="match status" value="1"/>
</dbReference>
<dbReference type="Gene3D" id="3.30.560.10">
    <property type="entry name" value="Glucose Oxidase, domain 3"/>
    <property type="match status" value="1"/>
</dbReference>
<evidence type="ECO:0000313" key="8">
    <source>
        <dbReference type="EMBL" id="KAL1511042.1"/>
    </source>
</evidence>
<evidence type="ECO:0000259" key="7">
    <source>
        <dbReference type="PROSITE" id="PS00624"/>
    </source>
</evidence>
<feature type="domain" description="Glucose-methanol-choline oxidoreductase N-terminal" evidence="7">
    <location>
        <begin position="320"/>
        <end position="334"/>
    </location>
</feature>
<dbReference type="GO" id="GO:0019285">
    <property type="term" value="P:glycine betaine biosynthetic process from choline"/>
    <property type="evidence" value="ECO:0007669"/>
    <property type="project" value="TreeGrafter"/>
</dbReference>
<dbReference type="Gene3D" id="3.50.50.60">
    <property type="entry name" value="FAD/NAD(P)-binding domain"/>
    <property type="match status" value="1"/>
</dbReference>
<dbReference type="PIRSF" id="PIRSF000137">
    <property type="entry name" value="Alcohol_oxidase"/>
    <property type="match status" value="1"/>
</dbReference>
<organism evidence="8 9">
    <name type="scientific">Prymnesium parvum</name>
    <name type="common">Toxic golden alga</name>
    <dbReference type="NCBI Taxonomy" id="97485"/>
    <lineage>
        <taxon>Eukaryota</taxon>
        <taxon>Haptista</taxon>
        <taxon>Haptophyta</taxon>
        <taxon>Prymnesiophyceae</taxon>
        <taxon>Prymnesiales</taxon>
        <taxon>Prymnesiaceae</taxon>
        <taxon>Prymnesium</taxon>
    </lineage>
</organism>
<keyword evidence="9" id="KW-1185">Reference proteome</keyword>
<dbReference type="GO" id="GO:0008812">
    <property type="term" value="F:choline dehydrogenase activity"/>
    <property type="evidence" value="ECO:0007669"/>
    <property type="project" value="TreeGrafter"/>
</dbReference>
<dbReference type="InterPro" id="IPR036188">
    <property type="entry name" value="FAD/NAD-bd_sf"/>
</dbReference>
<dbReference type="InterPro" id="IPR012132">
    <property type="entry name" value="GMC_OxRdtase"/>
</dbReference>
<feature type="binding site" evidence="5">
    <location>
        <position position="282"/>
    </location>
    <ligand>
        <name>FAD</name>
        <dbReference type="ChEBI" id="CHEBI:57692"/>
    </ligand>
</feature>
<proteinExistence type="inferred from homology"/>
<comment type="cofactor">
    <cofactor evidence="1 5">
        <name>FAD</name>
        <dbReference type="ChEBI" id="CHEBI:57692"/>
    </cofactor>
</comment>
<gene>
    <name evidence="8" type="ORF">AB1Y20_005867</name>
</gene>
<dbReference type="Pfam" id="PF00732">
    <property type="entry name" value="GMC_oxred_N"/>
    <property type="match status" value="1"/>
</dbReference>
<name>A0AB34J459_PRYPA</name>
<protein>
    <recommendedName>
        <fullName evidence="7">Glucose-methanol-choline oxidoreductase N-terminal domain-containing protein</fullName>
    </recommendedName>
</protein>
<accession>A0AB34J459</accession>
<dbReference type="GO" id="GO:0050660">
    <property type="term" value="F:flavin adenine dinucleotide binding"/>
    <property type="evidence" value="ECO:0007669"/>
    <property type="project" value="InterPro"/>
</dbReference>
<evidence type="ECO:0000256" key="3">
    <source>
        <dbReference type="ARBA" id="ARBA00022630"/>
    </source>
</evidence>
<dbReference type="AlphaFoldDB" id="A0AB34J459"/>
<dbReference type="SUPFAM" id="SSF54373">
    <property type="entry name" value="FAD-linked reductases, C-terminal domain"/>
    <property type="match status" value="1"/>
</dbReference>
<keyword evidence="3" id="KW-0285">Flavoprotein</keyword>
<keyword evidence="4 5" id="KW-0274">FAD</keyword>
<dbReference type="EMBL" id="JBGBPQ010000014">
    <property type="protein sequence ID" value="KAL1511042.1"/>
    <property type="molecule type" value="Genomic_DNA"/>
</dbReference>
<dbReference type="InterPro" id="IPR000172">
    <property type="entry name" value="GMC_OxRdtase_N"/>
</dbReference>
<evidence type="ECO:0000256" key="2">
    <source>
        <dbReference type="ARBA" id="ARBA00010790"/>
    </source>
</evidence>
<dbReference type="PANTHER" id="PTHR11552">
    <property type="entry name" value="GLUCOSE-METHANOL-CHOLINE GMC OXIDOREDUCTASE"/>
    <property type="match status" value="1"/>
</dbReference>
<reference evidence="8 9" key="1">
    <citation type="journal article" date="2024" name="Science">
        <title>Giant polyketide synthase enzymes in the biosynthesis of giant marine polyether toxins.</title>
        <authorList>
            <person name="Fallon T.R."/>
            <person name="Shende V.V."/>
            <person name="Wierzbicki I.H."/>
            <person name="Pendleton A.L."/>
            <person name="Watervoot N.F."/>
            <person name="Auber R.P."/>
            <person name="Gonzalez D.J."/>
            <person name="Wisecaver J.H."/>
            <person name="Moore B.S."/>
        </authorList>
    </citation>
    <scope>NUCLEOTIDE SEQUENCE [LARGE SCALE GENOMIC DNA]</scope>
    <source>
        <strain evidence="8 9">12B1</strain>
    </source>
</reference>
<feature type="signal peptide" evidence="6">
    <location>
        <begin position="1"/>
        <end position="24"/>
    </location>
</feature>
<evidence type="ECO:0000256" key="6">
    <source>
        <dbReference type="SAM" id="SignalP"/>
    </source>
</evidence>
<evidence type="ECO:0000313" key="9">
    <source>
        <dbReference type="Proteomes" id="UP001515480"/>
    </source>
</evidence>
<dbReference type="PANTHER" id="PTHR11552:SF147">
    <property type="entry name" value="CHOLINE DEHYDROGENASE, MITOCHONDRIAL"/>
    <property type="match status" value="1"/>
</dbReference>
<dbReference type="Pfam" id="PF05199">
    <property type="entry name" value="GMC_oxred_C"/>
    <property type="match status" value="1"/>
</dbReference>
<evidence type="ECO:0000256" key="4">
    <source>
        <dbReference type="ARBA" id="ARBA00022827"/>
    </source>
</evidence>
<keyword evidence="6" id="KW-0732">Signal</keyword>
<dbReference type="Proteomes" id="UP001515480">
    <property type="component" value="Unassembled WGS sequence"/>
</dbReference>
<comment type="caution">
    <text evidence="8">The sequence shown here is derived from an EMBL/GenBank/DDBJ whole genome shotgun (WGS) entry which is preliminary data.</text>
</comment>
<sequence>MALALALAVCALPAPHTLPHPARGRPDSAAGTVPLEAGRTAGREPRRARATAVHTSLAAVQTHGNVDFVVVGGGTAGCVLANRLSADPSKHVVMLEPGPSPVGSVKVAAPVALTKLFHSSWDWKFASDPTRATAGRAVHLARGRALGGSSAFNALLYHRGSAQDFDEWGLPGWSSEHWLAAFCAVERQRRPELAKSVYHGTDGPVSVEDARYENPLSSAFVQASLQAGMKENPDFNDWSTDQAGVGRFQLQTRRGRRAHAAATHLRPALRRRNLQVRSGCSVTRVILNESGEATGVEFVDKHGNKQIIDVSGGEVIMCAGAISTPHLLMLSGIGPRAELEKHGIPVLFDVPGVGANLADHPAVANGYSIRERMSITDEMFIAKGILSPARLLQWLVRGSGPLSTTGCDFGGFVRTDTSKALPDLQLRFVPGLGTSPDGVSSYRDIGRSGQLRSGVTFQSVGIRPQARGSIRLRSRDPFEPPLVEPGFASSSADVKTLREGIRLARKIASQPAFKDIIVTEEWPGAGLQTDEELDEYISRTLHSANAIAGSCKMGVPEDPMAVVDLELRVRGTTNLRVVDASVFPTMPGGQLGASTFALAERASSIILGGAETTTPSLGLA</sequence>
<dbReference type="SUPFAM" id="SSF51905">
    <property type="entry name" value="FAD/NAD(P)-binding domain"/>
    <property type="match status" value="1"/>
</dbReference>
<evidence type="ECO:0000256" key="1">
    <source>
        <dbReference type="ARBA" id="ARBA00001974"/>
    </source>
</evidence>
<dbReference type="InterPro" id="IPR007867">
    <property type="entry name" value="GMC_OxRtase_C"/>
</dbReference>